<protein>
    <submittedName>
        <fullName evidence="9">Dihydroxyacetone phosphate acyltransferase</fullName>
    </submittedName>
</protein>
<keyword evidence="3 6" id="KW-0808">Transferase</keyword>
<evidence type="ECO:0000259" key="7">
    <source>
        <dbReference type="SMART" id="SM00563"/>
    </source>
</evidence>
<dbReference type="CDD" id="cd07993">
    <property type="entry name" value="LPLAT_DHAPAT-like"/>
    <property type="match status" value="1"/>
</dbReference>
<evidence type="ECO:0000313" key="9">
    <source>
        <dbReference type="RefSeq" id="XP_011498867.1"/>
    </source>
</evidence>
<dbReference type="PIRSF" id="PIRSF000437">
    <property type="entry name" value="GPAT_DHAPAT"/>
    <property type="match status" value="1"/>
</dbReference>
<dbReference type="GO" id="GO:0005778">
    <property type="term" value="C:peroxisomal membrane"/>
    <property type="evidence" value="ECO:0007669"/>
    <property type="project" value="TreeGrafter"/>
</dbReference>
<dbReference type="CTD" id="119581197"/>
<dbReference type="SUPFAM" id="SSF69593">
    <property type="entry name" value="Glycerol-3-phosphate (1)-acyltransferase"/>
    <property type="match status" value="1"/>
</dbReference>
<keyword evidence="8" id="KW-1185">Reference proteome</keyword>
<dbReference type="GO" id="GO:0012505">
    <property type="term" value="C:endomembrane system"/>
    <property type="evidence" value="ECO:0007669"/>
    <property type="project" value="UniProtKB-SubCell"/>
</dbReference>
<dbReference type="Proteomes" id="UP000695007">
    <property type="component" value="Unplaced"/>
</dbReference>
<dbReference type="Pfam" id="PF19277">
    <property type="entry name" value="GPAT_C"/>
    <property type="match status" value="1"/>
</dbReference>
<comment type="similarity">
    <text evidence="2 6">Belongs to the GPAT/DAPAT family.</text>
</comment>
<evidence type="ECO:0000313" key="8">
    <source>
        <dbReference type="Proteomes" id="UP000695007"/>
    </source>
</evidence>
<dbReference type="GO" id="GO:0006631">
    <property type="term" value="P:fatty acid metabolic process"/>
    <property type="evidence" value="ECO:0007669"/>
    <property type="project" value="TreeGrafter"/>
</dbReference>
<gene>
    <name evidence="9" type="primary">LOC105362995</name>
</gene>
<evidence type="ECO:0000256" key="5">
    <source>
        <dbReference type="ARBA" id="ARBA00023315"/>
    </source>
</evidence>
<keyword evidence="4" id="KW-0472">Membrane</keyword>
<dbReference type="PANTHER" id="PTHR12563:SF17">
    <property type="entry name" value="DIHYDROXYACETONE PHOSPHATE ACYLTRANSFERASE"/>
    <property type="match status" value="1"/>
</dbReference>
<dbReference type="InterPro" id="IPR002123">
    <property type="entry name" value="Plipid/glycerol_acylTrfase"/>
</dbReference>
<evidence type="ECO:0000256" key="6">
    <source>
        <dbReference type="PIRNR" id="PIRNR000437"/>
    </source>
</evidence>
<accession>A0AAJ6YIV0</accession>
<keyword evidence="5 6" id="KW-0012">Acyltransferase</keyword>
<dbReference type="GO" id="GO:0008611">
    <property type="term" value="P:ether lipid biosynthetic process"/>
    <property type="evidence" value="ECO:0007669"/>
    <property type="project" value="TreeGrafter"/>
</dbReference>
<proteinExistence type="inferred from homology"/>
<dbReference type="InterPro" id="IPR041728">
    <property type="entry name" value="GPAT/DHAPAT_LPLAT"/>
</dbReference>
<dbReference type="InterPro" id="IPR045520">
    <property type="entry name" value="GPAT/DHAPAT_C"/>
</dbReference>
<dbReference type="SMART" id="SM00563">
    <property type="entry name" value="PlsC"/>
    <property type="match status" value="1"/>
</dbReference>
<comment type="subcellular location">
    <subcellularLocation>
        <location evidence="1">Endomembrane system</location>
        <topology evidence="1">Peripheral membrane protein</topology>
    </subcellularLocation>
</comment>
<dbReference type="GO" id="GO:0016287">
    <property type="term" value="F:glycerone-phosphate O-acyltransferase activity"/>
    <property type="evidence" value="ECO:0007669"/>
    <property type="project" value="TreeGrafter"/>
</dbReference>
<dbReference type="InterPro" id="IPR022284">
    <property type="entry name" value="GPAT/DHAPAT"/>
</dbReference>
<dbReference type="RefSeq" id="XP_011498867.1">
    <property type="nucleotide sequence ID" value="XM_011500565.1"/>
</dbReference>
<dbReference type="GeneID" id="105362995"/>
<organism evidence="8 9">
    <name type="scientific">Ceratosolen solmsi marchali</name>
    <dbReference type="NCBI Taxonomy" id="326594"/>
    <lineage>
        <taxon>Eukaryota</taxon>
        <taxon>Metazoa</taxon>
        <taxon>Ecdysozoa</taxon>
        <taxon>Arthropoda</taxon>
        <taxon>Hexapoda</taxon>
        <taxon>Insecta</taxon>
        <taxon>Pterygota</taxon>
        <taxon>Neoptera</taxon>
        <taxon>Endopterygota</taxon>
        <taxon>Hymenoptera</taxon>
        <taxon>Apocrita</taxon>
        <taxon>Proctotrupomorpha</taxon>
        <taxon>Chalcidoidea</taxon>
        <taxon>Agaonidae</taxon>
        <taxon>Agaoninae</taxon>
        <taxon>Ceratosolen</taxon>
    </lineage>
</organism>
<dbReference type="GO" id="GO:0008654">
    <property type="term" value="P:phospholipid biosynthetic process"/>
    <property type="evidence" value="ECO:0007669"/>
    <property type="project" value="TreeGrafter"/>
</dbReference>
<evidence type="ECO:0000256" key="2">
    <source>
        <dbReference type="ARBA" id="ARBA00007937"/>
    </source>
</evidence>
<evidence type="ECO:0000256" key="4">
    <source>
        <dbReference type="ARBA" id="ARBA00023136"/>
    </source>
</evidence>
<sequence length="683" mass="78297">MQQLAEEKFVNLLDERRKDCDIVWVSRSMTPLAPHKLPSELVYTRKQALNAALSDPKVLGIVSVVAKSRGIPASTVLAEAKTMLQEMASKAHMPTVRWLGLIITKVMKRILISIKLNESYIYRIKNQMCASSIQYVYTPTHRSYLDFILLSYILFSYDMALPNIASGMDFYQMRIVGELLRQTGAFYMRRSFASDPLYKEIFRAYVGSLVAHSNRAIEFFIEGTRSRSQKTLLPKFGLLSTMLEVQLQSKVIDIQFIPISISYDKPLEELLFVYELLGVPKPVESTTGLFQSLSILREPMSHGHVYLNIAPPISARDYVDMEIRKACSLSPNAKLPIQIVKNVAYAIINCHKRNTILTPFNLISLLYNERMYSHPNDCYSLDDLLRDYKWLKKIFVEKFEVSVNPVVSRNSKANSETHDDLEKQEVFESLQTHKNLMELNSEQKLKLKPRHNNVTQLKNVRGFLLKQETLNIAVPAVNLMIYVNPVFAHLAKPAIAALCINRSSRENAAKRYLLLRSLFSIEFALVPDLTQLELLREWEEIIEFLSKEISDIGLHSILCNLVIPFVSSLYVICKIFLEWKSSLQCVEKNILKECQRLVEELLYEEMSLINHPYSLTLDTYASLLSSLVKRENIVLDKSGVYTPNNITDLQDILVDLEDILKQSYVNVFSSFSPEEIPNLQAKL</sequence>
<evidence type="ECO:0000256" key="3">
    <source>
        <dbReference type="ARBA" id="ARBA00022679"/>
    </source>
</evidence>
<dbReference type="KEGG" id="csol:105362995"/>
<reference evidence="9" key="1">
    <citation type="submission" date="2025-08" db="UniProtKB">
        <authorList>
            <consortium name="RefSeq"/>
        </authorList>
    </citation>
    <scope>IDENTIFICATION</scope>
</reference>
<feature type="domain" description="Phospholipid/glycerol acyltransferase" evidence="7">
    <location>
        <begin position="135"/>
        <end position="264"/>
    </location>
</feature>
<dbReference type="GO" id="GO:0031966">
    <property type="term" value="C:mitochondrial membrane"/>
    <property type="evidence" value="ECO:0007669"/>
    <property type="project" value="TreeGrafter"/>
</dbReference>
<dbReference type="GO" id="GO:0019432">
    <property type="term" value="P:triglyceride biosynthetic process"/>
    <property type="evidence" value="ECO:0007669"/>
    <property type="project" value="TreeGrafter"/>
</dbReference>
<name>A0AAJ6YIV0_9HYME</name>
<dbReference type="Pfam" id="PF01553">
    <property type="entry name" value="Acyltransferase"/>
    <property type="match status" value="1"/>
</dbReference>
<dbReference type="PANTHER" id="PTHR12563">
    <property type="entry name" value="GLYCEROL-3-PHOSPHATE ACYLTRANSFERASE"/>
    <property type="match status" value="1"/>
</dbReference>
<dbReference type="AlphaFoldDB" id="A0AAJ6YIV0"/>
<dbReference type="GO" id="GO:0004366">
    <property type="term" value="F:glycerol-3-phosphate O-acyltransferase activity"/>
    <property type="evidence" value="ECO:0007669"/>
    <property type="project" value="TreeGrafter"/>
</dbReference>
<evidence type="ECO:0000256" key="1">
    <source>
        <dbReference type="ARBA" id="ARBA00004184"/>
    </source>
</evidence>